<feature type="transmembrane region" description="Helical" evidence="13">
    <location>
        <begin position="33"/>
        <end position="53"/>
    </location>
</feature>
<evidence type="ECO:0000256" key="7">
    <source>
        <dbReference type="ARBA" id="ARBA00023065"/>
    </source>
</evidence>
<evidence type="ECO:0000256" key="2">
    <source>
        <dbReference type="ARBA" id="ARBA00022448"/>
    </source>
</evidence>
<evidence type="ECO:0000256" key="9">
    <source>
        <dbReference type="ARBA" id="ARBA00023303"/>
    </source>
</evidence>
<dbReference type="PANTHER" id="PTHR28259:SF16">
    <property type="entry name" value="FLUORIDE-SPECIFIC ION CHANNEL FLUC 2"/>
    <property type="match status" value="1"/>
</dbReference>
<keyword evidence="4 13" id="KW-0812">Transmembrane</keyword>
<comment type="function">
    <text evidence="12 13">Fluoride-specific ion channel. Important for reducing fluoride concentration in the cell, thus reducing its toxicity.</text>
</comment>
<evidence type="ECO:0000256" key="1">
    <source>
        <dbReference type="ARBA" id="ARBA00004651"/>
    </source>
</evidence>
<feature type="transmembrane region" description="Helical" evidence="13">
    <location>
        <begin position="98"/>
        <end position="122"/>
    </location>
</feature>
<evidence type="ECO:0000256" key="10">
    <source>
        <dbReference type="ARBA" id="ARBA00035120"/>
    </source>
</evidence>
<dbReference type="RefSeq" id="WP_167165313.1">
    <property type="nucleotide sequence ID" value="NZ_BAAAOO010000002.1"/>
</dbReference>
<keyword evidence="15" id="KW-1185">Reference proteome</keyword>
<dbReference type="HAMAP" id="MF_00454">
    <property type="entry name" value="FluC"/>
    <property type="match status" value="1"/>
</dbReference>
<dbReference type="InterPro" id="IPR003691">
    <property type="entry name" value="FluC"/>
</dbReference>
<keyword evidence="8 13" id="KW-0472">Membrane</keyword>
<feature type="transmembrane region" description="Helical" evidence="13">
    <location>
        <begin position="65"/>
        <end position="86"/>
    </location>
</feature>
<accession>A0ABX0SD84</accession>
<evidence type="ECO:0000256" key="13">
    <source>
        <dbReference type="HAMAP-Rule" id="MF_00454"/>
    </source>
</evidence>
<gene>
    <name evidence="13" type="primary">fluC</name>
    <name evidence="13" type="synonym">crcB</name>
    <name evidence="14" type="ORF">FB473_000949</name>
</gene>
<keyword evidence="6 13" id="KW-1133">Transmembrane helix</keyword>
<dbReference type="EMBL" id="JAAMOZ010000001">
    <property type="protein sequence ID" value="NIH56304.1"/>
    <property type="molecule type" value="Genomic_DNA"/>
</dbReference>
<comment type="caution">
    <text evidence="14">The sequence shown here is derived from an EMBL/GenBank/DDBJ whole genome shotgun (WGS) entry which is preliminary data.</text>
</comment>
<feature type="binding site" evidence="13">
    <location>
        <position position="73"/>
    </location>
    <ligand>
        <name>Na(+)</name>
        <dbReference type="ChEBI" id="CHEBI:29101"/>
        <note>structural</note>
    </ligand>
</feature>
<comment type="catalytic activity">
    <reaction evidence="11">
        <text>fluoride(in) = fluoride(out)</text>
        <dbReference type="Rhea" id="RHEA:76159"/>
        <dbReference type="ChEBI" id="CHEBI:17051"/>
    </reaction>
    <physiologicalReaction direction="left-to-right" evidence="11">
        <dbReference type="Rhea" id="RHEA:76160"/>
    </physiologicalReaction>
</comment>
<evidence type="ECO:0000256" key="4">
    <source>
        <dbReference type="ARBA" id="ARBA00022692"/>
    </source>
</evidence>
<protein>
    <recommendedName>
        <fullName evidence="13">Fluoride-specific ion channel FluC</fullName>
    </recommendedName>
</protein>
<evidence type="ECO:0000256" key="5">
    <source>
        <dbReference type="ARBA" id="ARBA00022723"/>
    </source>
</evidence>
<organism evidence="14 15">
    <name type="scientific">Brooklawnia cerclae</name>
    <dbReference type="NCBI Taxonomy" id="349934"/>
    <lineage>
        <taxon>Bacteria</taxon>
        <taxon>Bacillati</taxon>
        <taxon>Actinomycetota</taxon>
        <taxon>Actinomycetes</taxon>
        <taxon>Propionibacteriales</taxon>
        <taxon>Propionibacteriaceae</taxon>
        <taxon>Brooklawnia</taxon>
    </lineage>
</organism>
<comment type="subcellular location">
    <subcellularLocation>
        <location evidence="1 13">Cell membrane</location>
        <topology evidence="1 13">Multi-pass membrane protein</topology>
    </subcellularLocation>
</comment>
<evidence type="ECO:0000256" key="3">
    <source>
        <dbReference type="ARBA" id="ARBA00022475"/>
    </source>
</evidence>
<name>A0ABX0SD84_9ACTN</name>
<keyword evidence="5 13" id="KW-0479">Metal-binding</keyword>
<evidence type="ECO:0000256" key="11">
    <source>
        <dbReference type="ARBA" id="ARBA00035585"/>
    </source>
</evidence>
<sequence>MIVLGVAIAGGLGAVLRFVLDGLIGRVNKLPLPVGTFLINVTGSLFLGLVTGFAATHLGWDQWRLILGTGLAGGYTTFSTASVEGANLLTGGSAQRPWLITASHCLLMLVLSLAMVMLGLWLTR</sequence>
<keyword evidence="13" id="KW-0915">Sodium</keyword>
<keyword evidence="7 13" id="KW-0406">Ion transport</keyword>
<evidence type="ECO:0000256" key="12">
    <source>
        <dbReference type="ARBA" id="ARBA00049940"/>
    </source>
</evidence>
<comment type="activity regulation">
    <text evidence="13">Na(+) is not transported, but it plays an essential structural role and its presence is essential for fluoride channel function.</text>
</comment>
<keyword evidence="2 13" id="KW-0813">Transport</keyword>
<dbReference type="PANTHER" id="PTHR28259">
    <property type="entry name" value="FLUORIDE EXPORT PROTEIN 1-RELATED"/>
    <property type="match status" value="1"/>
</dbReference>
<comment type="similarity">
    <text evidence="10 13">Belongs to the fluoride channel Fluc/FEX (TC 1.A.43) family.</text>
</comment>
<keyword evidence="3 13" id="KW-1003">Cell membrane</keyword>
<feature type="binding site" evidence="13">
    <location>
        <position position="76"/>
    </location>
    <ligand>
        <name>Na(+)</name>
        <dbReference type="ChEBI" id="CHEBI:29101"/>
        <note>structural</note>
    </ligand>
</feature>
<evidence type="ECO:0000256" key="8">
    <source>
        <dbReference type="ARBA" id="ARBA00023136"/>
    </source>
</evidence>
<dbReference type="Proteomes" id="UP000749311">
    <property type="component" value="Unassembled WGS sequence"/>
</dbReference>
<evidence type="ECO:0000256" key="6">
    <source>
        <dbReference type="ARBA" id="ARBA00022989"/>
    </source>
</evidence>
<keyword evidence="9 13" id="KW-0407">Ion channel</keyword>
<proteinExistence type="inferred from homology"/>
<reference evidence="14 15" key="1">
    <citation type="submission" date="2020-02" db="EMBL/GenBank/DDBJ databases">
        <title>Sequencing the genomes of 1000 actinobacteria strains.</title>
        <authorList>
            <person name="Klenk H.-P."/>
        </authorList>
    </citation>
    <scope>NUCLEOTIDE SEQUENCE [LARGE SCALE GENOMIC DNA]</scope>
    <source>
        <strain evidence="14 15">DSM 19609</strain>
    </source>
</reference>
<evidence type="ECO:0000313" key="15">
    <source>
        <dbReference type="Proteomes" id="UP000749311"/>
    </source>
</evidence>
<evidence type="ECO:0000313" key="14">
    <source>
        <dbReference type="EMBL" id="NIH56304.1"/>
    </source>
</evidence>
<dbReference type="Pfam" id="PF02537">
    <property type="entry name" value="CRCB"/>
    <property type="match status" value="1"/>
</dbReference>